<dbReference type="eggNOG" id="COG3335">
    <property type="taxonomic scope" value="Bacteria"/>
</dbReference>
<evidence type="ECO:0000313" key="3">
    <source>
        <dbReference type="EMBL" id="ACL44425.1"/>
    </source>
</evidence>
<evidence type="ECO:0000313" key="5">
    <source>
        <dbReference type="EMBL" id="ACL46570.1"/>
    </source>
</evidence>
<evidence type="ECO:0000259" key="1">
    <source>
        <dbReference type="Pfam" id="PF13358"/>
    </source>
</evidence>
<evidence type="ECO:0000313" key="7">
    <source>
        <dbReference type="EMBL" id="ACL47216.1"/>
    </source>
</evidence>
<dbReference type="KEGG" id="cyn:Cyan7425_4257"/>
<dbReference type="KEGG" id="cyn:Cyan7425_0872"/>
<dbReference type="InterPro" id="IPR047655">
    <property type="entry name" value="Transpos_IS630-like"/>
</dbReference>
<dbReference type="EMBL" id="CP001344">
    <property type="protein sequence ID" value="ACL47216.1"/>
    <property type="molecule type" value="Genomic_DNA"/>
</dbReference>
<dbReference type="HOGENOM" id="CLU_056788_15_1_3"/>
<dbReference type="KEGG" id="cyn:Cyan7425_4834"/>
<dbReference type="KEGG" id="cyn:Cyan7425_2062"/>
<organism evidence="6">
    <name type="scientific">Cyanothece sp. (strain PCC 7425 / ATCC 29141)</name>
    <dbReference type="NCBI Taxonomy" id="395961"/>
    <lineage>
        <taxon>Bacteria</taxon>
        <taxon>Bacillati</taxon>
        <taxon>Cyanobacteriota</taxon>
        <taxon>Cyanophyceae</taxon>
        <taxon>Gomontiellales</taxon>
        <taxon>Cyanothecaceae</taxon>
        <taxon>Cyanothece</taxon>
    </lineage>
</organism>
<dbReference type="GO" id="GO:0003676">
    <property type="term" value="F:nucleic acid binding"/>
    <property type="evidence" value="ECO:0007669"/>
    <property type="project" value="InterPro"/>
</dbReference>
<dbReference type="EMBL" id="CP001344">
    <property type="protein sequence ID" value="ACL47137.1"/>
    <property type="molecule type" value="Genomic_DNA"/>
</dbReference>
<evidence type="ECO:0000313" key="4">
    <source>
        <dbReference type="EMBL" id="ACL46460.1"/>
    </source>
</evidence>
<dbReference type="EMBL" id="CP001344">
    <property type="protein sequence ID" value="ACL43258.1"/>
    <property type="molecule type" value="Genomic_DNA"/>
</dbReference>
<sequence>MIWKRTRHSHRSQQDPVEKAKKLADLELLQWSAAAGEIDLFYLDESGFSLWMPVEYSYFFIGEQKRMEQTSRRGKRVSILGLLQPRVSFVYGLVVGSFDSNRYIMMMDEQARQAQRQVEQTGRMRVIVQDNSPVHNSKSVQAKRPEWEACGLYFFFLPKYCSELNPIETEWHQIKTHELRGHMFDHELDLVYAVIDGIDARAQAGGYRAERFRFPSKLSPL</sequence>
<dbReference type="AlphaFoldDB" id="B8HMD0"/>
<dbReference type="EMBL" id="CP001344">
    <property type="protein sequence ID" value="ACL46460.1"/>
    <property type="molecule type" value="Genomic_DNA"/>
</dbReference>
<reference evidence="6" key="1">
    <citation type="submission" date="2009-01" db="EMBL/GenBank/DDBJ databases">
        <title>Complete sequence of chromosome Cyanothece sp. PCC 7425.</title>
        <authorList>
            <consortium name="US DOE Joint Genome Institute"/>
            <person name="Lucas S."/>
            <person name="Copeland A."/>
            <person name="Lapidus A."/>
            <person name="Glavina del Rio T."/>
            <person name="Dalin E."/>
            <person name="Tice H."/>
            <person name="Bruce D."/>
            <person name="Goodwin L."/>
            <person name="Pitluck S."/>
            <person name="Sims D."/>
            <person name="Meineke L."/>
            <person name="Brettin T."/>
            <person name="Detter J.C."/>
            <person name="Han C."/>
            <person name="Larimer F."/>
            <person name="Land M."/>
            <person name="Hauser L."/>
            <person name="Kyrpides N."/>
            <person name="Ovchinnikova G."/>
            <person name="Liberton M."/>
            <person name="Stoeckel J."/>
            <person name="Banerjee A."/>
            <person name="Singh A."/>
            <person name="Page L."/>
            <person name="Sato H."/>
            <person name="Zhao L."/>
            <person name="Sherman L."/>
            <person name="Pakrasi H."/>
            <person name="Richardson P."/>
        </authorList>
    </citation>
    <scope>NUCLEOTIDE SEQUENCE</scope>
    <source>
        <strain evidence="6">PCC 7425</strain>
    </source>
</reference>
<dbReference type="NCBIfam" id="NF033545">
    <property type="entry name" value="transpos_IS630"/>
    <property type="match status" value="1"/>
</dbReference>
<evidence type="ECO:0000313" key="6">
    <source>
        <dbReference type="EMBL" id="ACL47137.1"/>
    </source>
</evidence>
<protein>
    <recommendedName>
        <fullName evidence="1">Tc1-like transposase DDE domain-containing protein</fullName>
    </recommendedName>
</protein>
<gene>
    <name evidence="2" type="ordered locus">Cyan7425_0872</name>
    <name evidence="3" type="ordered locus">Cyan7425_2062</name>
    <name evidence="4" type="ordered locus">Cyan7425_4146</name>
    <name evidence="5" type="ordered locus">Cyan7425_4257</name>
    <name evidence="6" type="ordered locus">Cyan7425_4834</name>
    <name evidence="7" type="ordered locus">Cyan7425_4917</name>
</gene>
<feature type="domain" description="Tc1-like transposase DDE" evidence="1">
    <location>
        <begin position="40"/>
        <end position="186"/>
    </location>
</feature>
<dbReference type="InterPro" id="IPR038717">
    <property type="entry name" value="Tc1-like_DDE_dom"/>
</dbReference>
<dbReference type="InterPro" id="IPR036397">
    <property type="entry name" value="RNaseH_sf"/>
</dbReference>
<name>B8HMD0_CYAP4</name>
<dbReference type="KEGG" id="cyn:Cyan7425_4917"/>
<dbReference type="EMBL" id="CP001344">
    <property type="protein sequence ID" value="ACL46570.1"/>
    <property type="molecule type" value="Genomic_DNA"/>
</dbReference>
<accession>B8HMD0</accession>
<evidence type="ECO:0000313" key="2">
    <source>
        <dbReference type="EMBL" id="ACL43258.1"/>
    </source>
</evidence>
<dbReference type="EMBL" id="CP001344">
    <property type="protein sequence ID" value="ACL44425.1"/>
    <property type="molecule type" value="Genomic_DNA"/>
</dbReference>
<dbReference type="Gene3D" id="3.30.420.10">
    <property type="entry name" value="Ribonuclease H-like superfamily/Ribonuclease H"/>
    <property type="match status" value="1"/>
</dbReference>
<dbReference type="Pfam" id="PF13358">
    <property type="entry name" value="DDE_3"/>
    <property type="match status" value="1"/>
</dbReference>
<dbReference type="STRING" id="395961.Cyan7425_0872"/>
<dbReference type="KEGG" id="cyn:Cyan7425_4146"/>
<proteinExistence type="predicted"/>